<keyword evidence="3" id="KW-1185">Reference proteome</keyword>
<reference evidence="3" key="1">
    <citation type="journal article" date="2023" name="Commun. Biol.">
        <title>Genome analysis of Parmales, the sister group of diatoms, reveals the evolutionary specialization of diatoms from phago-mixotrophs to photoautotrophs.</title>
        <authorList>
            <person name="Ban H."/>
            <person name="Sato S."/>
            <person name="Yoshikawa S."/>
            <person name="Yamada K."/>
            <person name="Nakamura Y."/>
            <person name="Ichinomiya M."/>
            <person name="Sato N."/>
            <person name="Blanc-Mathieu R."/>
            <person name="Endo H."/>
            <person name="Kuwata A."/>
            <person name="Ogata H."/>
        </authorList>
    </citation>
    <scope>NUCLEOTIDE SEQUENCE [LARGE SCALE GENOMIC DNA]</scope>
</reference>
<dbReference type="EMBL" id="BRYA01000635">
    <property type="protein sequence ID" value="GMI26765.1"/>
    <property type="molecule type" value="Genomic_DNA"/>
</dbReference>
<keyword evidence="1" id="KW-0732">Signal</keyword>
<gene>
    <name evidence="2" type="ORF">TrCOL_g10263</name>
</gene>
<evidence type="ECO:0000256" key="1">
    <source>
        <dbReference type="SAM" id="SignalP"/>
    </source>
</evidence>
<protein>
    <submittedName>
        <fullName evidence="2">Uncharacterized protein</fullName>
    </submittedName>
</protein>
<accession>A0A9W7L3S5</accession>
<feature type="chain" id="PRO_5040728495" evidence="1">
    <location>
        <begin position="19"/>
        <end position="305"/>
    </location>
</feature>
<dbReference type="OrthoDB" id="200797at2759"/>
<dbReference type="AlphaFoldDB" id="A0A9W7L3S5"/>
<proteinExistence type="predicted"/>
<sequence>MICAFLLLLGCIFVISLADDPLKDEIEMIGGLFDRLRKDYKYTHVVEFGGGDLTSRFSRHDAVLSWSVISHDPMTFNTLRDKFSDSGRVSVKAVYGDFTNTGGKIFDRVEEEGTLQEFEKYIEEMKFFQERAGGRGNSYWVVNGGRARVDVGIAALPLLRRTGGCMIVRDWGRTCYDTLLQFYDVVGTAGDAAVLSPRGGGELGKFKEEGRYEWCFSFKGRSKTLRVEEGPMDTKGVMESLSEHVGSCKDMGQSFYCDNDGDGKKVNCLSCFDALMAITKRGFWLMEGIDKIVKEEEGRGGGGEL</sequence>
<evidence type="ECO:0000313" key="2">
    <source>
        <dbReference type="EMBL" id="GMI26765.1"/>
    </source>
</evidence>
<comment type="caution">
    <text evidence="2">The sequence shown here is derived from an EMBL/GenBank/DDBJ whole genome shotgun (WGS) entry which is preliminary data.</text>
</comment>
<evidence type="ECO:0000313" key="3">
    <source>
        <dbReference type="Proteomes" id="UP001165065"/>
    </source>
</evidence>
<organism evidence="2 3">
    <name type="scientific">Triparma columacea</name>
    <dbReference type="NCBI Taxonomy" id="722753"/>
    <lineage>
        <taxon>Eukaryota</taxon>
        <taxon>Sar</taxon>
        <taxon>Stramenopiles</taxon>
        <taxon>Ochrophyta</taxon>
        <taxon>Bolidophyceae</taxon>
        <taxon>Parmales</taxon>
        <taxon>Triparmaceae</taxon>
        <taxon>Triparma</taxon>
    </lineage>
</organism>
<dbReference type="Gene3D" id="3.40.50.150">
    <property type="entry name" value="Vaccinia Virus protein VP39"/>
    <property type="match status" value="1"/>
</dbReference>
<feature type="signal peptide" evidence="1">
    <location>
        <begin position="1"/>
        <end position="18"/>
    </location>
</feature>
<dbReference type="Proteomes" id="UP001165065">
    <property type="component" value="Unassembled WGS sequence"/>
</dbReference>
<name>A0A9W7L3S5_9STRA</name>
<dbReference type="InterPro" id="IPR029063">
    <property type="entry name" value="SAM-dependent_MTases_sf"/>
</dbReference>